<accession>A0A6C0C1T8</accession>
<sequence>MIYQVPSLLYSYYVILGPKLSARLEQMIGGHNGNYEQTYDVE</sequence>
<organism evidence="1">
    <name type="scientific">viral metagenome</name>
    <dbReference type="NCBI Taxonomy" id="1070528"/>
    <lineage>
        <taxon>unclassified sequences</taxon>
        <taxon>metagenomes</taxon>
        <taxon>organismal metagenomes</taxon>
    </lineage>
</organism>
<reference evidence="1" key="1">
    <citation type="journal article" date="2020" name="Nature">
        <title>Giant virus diversity and host interactions through global metagenomics.</title>
        <authorList>
            <person name="Schulz F."/>
            <person name="Roux S."/>
            <person name="Paez-Espino D."/>
            <person name="Jungbluth S."/>
            <person name="Walsh D.A."/>
            <person name="Denef V.J."/>
            <person name="McMahon K.D."/>
            <person name="Konstantinidis K.T."/>
            <person name="Eloe-Fadrosh E.A."/>
            <person name="Kyrpides N.C."/>
            <person name="Woyke T."/>
        </authorList>
    </citation>
    <scope>NUCLEOTIDE SEQUENCE</scope>
    <source>
        <strain evidence="1">GVMAG-M-3300020185-18</strain>
    </source>
</reference>
<name>A0A6C0C1T8_9ZZZZ</name>
<evidence type="ECO:0000313" key="1">
    <source>
        <dbReference type="EMBL" id="QHS98587.1"/>
    </source>
</evidence>
<protein>
    <submittedName>
        <fullName evidence="1">Uncharacterized protein</fullName>
    </submittedName>
</protein>
<dbReference type="EMBL" id="MN739319">
    <property type="protein sequence ID" value="QHS98587.1"/>
    <property type="molecule type" value="Genomic_DNA"/>
</dbReference>
<dbReference type="AlphaFoldDB" id="A0A6C0C1T8"/>
<proteinExistence type="predicted"/>